<name>A0ABT0S5F3_9SPHN</name>
<proteinExistence type="predicted"/>
<evidence type="ECO:0000313" key="1">
    <source>
        <dbReference type="EMBL" id="MCL6739607.1"/>
    </source>
</evidence>
<dbReference type="RefSeq" id="WP_249914091.1">
    <property type="nucleotide sequence ID" value="NZ_JAMGBB010000001.1"/>
</dbReference>
<gene>
    <name evidence="1" type="ORF">LZ518_00420</name>
</gene>
<evidence type="ECO:0000313" key="2">
    <source>
        <dbReference type="Proteomes" id="UP001165383"/>
    </source>
</evidence>
<reference evidence="1" key="1">
    <citation type="submission" date="2022-05" db="EMBL/GenBank/DDBJ databases">
        <authorList>
            <person name="Jo J.-H."/>
            <person name="Im W.-T."/>
        </authorList>
    </citation>
    <scope>NUCLEOTIDE SEQUENCE</scope>
    <source>
        <strain evidence="1">RB56-2</strain>
    </source>
</reference>
<protein>
    <recommendedName>
        <fullName evidence="3">DivIVA domain-containing protein</fullName>
    </recommendedName>
</protein>
<dbReference type="Proteomes" id="UP001165383">
    <property type="component" value="Unassembled WGS sequence"/>
</dbReference>
<sequence>MAQTPQIVAIGLLTQHELDLLGRGFDRAFPLDEELVFEDLLRAIDEAEEALQSRHDEHAPHGR</sequence>
<evidence type="ECO:0008006" key="3">
    <source>
        <dbReference type="Google" id="ProtNLM"/>
    </source>
</evidence>
<keyword evidence="2" id="KW-1185">Reference proteome</keyword>
<organism evidence="1 2">
    <name type="scientific">Sphingomonas brevis</name>
    <dbReference type="NCBI Taxonomy" id="2908206"/>
    <lineage>
        <taxon>Bacteria</taxon>
        <taxon>Pseudomonadati</taxon>
        <taxon>Pseudomonadota</taxon>
        <taxon>Alphaproteobacteria</taxon>
        <taxon>Sphingomonadales</taxon>
        <taxon>Sphingomonadaceae</taxon>
        <taxon>Sphingomonas</taxon>
    </lineage>
</organism>
<accession>A0ABT0S5F3</accession>
<dbReference type="EMBL" id="JAMGBB010000001">
    <property type="protein sequence ID" value="MCL6739607.1"/>
    <property type="molecule type" value="Genomic_DNA"/>
</dbReference>
<comment type="caution">
    <text evidence="1">The sequence shown here is derived from an EMBL/GenBank/DDBJ whole genome shotgun (WGS) entry which is preliminary data.</text>
</comment>